<dbReference type="KEGG" id="rpb:RPB_3046"/>
<dbReference type="HOGENOM" id="CLU_022238_3_1_5"/>
<dbReference type="Pfam" id="PF20172">
    <property type="entry name" value="DUF6538"/>
    <property type="match status" value="1"/>
</dbReference>
<dbReference type="Pfam" id="PF00589">
    <property type="entry name" value="Phage_integrase"/>
    <property type="match status" value="1"/>
</dbReference>
<reference evidence="6 7" key="1">
    <citation type="submission" date="2006-01" db="EMBL/GenBank/DDBJ databases">
        <title>Complete sequence of Rhodopseudomonas palustris HaA2.</title>
        <authorList>
            <consortium name="US DOE Joint Genome Institute"/>
            <person name="Copeland A."/>
            <person name="Lucas S."/>
            <person name="Lapidus A."/>
            <person name="Barry K."/>
            <person name="Detter J.C."/>
            <person name="Glavina T."/>
            <person name="Hammon N."/>
            <person name="Israni S."/>
            <person name="Pitluck S."/>
            <person name="Chain P."/>
            <person name="Malfatti S."/>
            <person name="Shin M."/>
            <person name="Vergez L."/>
            <person name="Schmutz J."/>
            <person name="Larimer F."/>
            <person name="Land M."/>
            <person name="Hauser L."/>
            <person name="Pelletier D.A."/>
            <person name="Kyrpides N."/>
            <person name="Anderson I."/>
            <person name="Oda Y."/>
            <person name="Harwood C.S."/>
            <person name="Richardson P."/>
        </authorList>
    </citation>
    <scope>NUCLEOTIDE SEQUENCE [LARGE SCALE GENOMIC DNA]</scope>
    <source>
        <strain evidence="6 7">HaA2</strain>
    </source>
</reference>
<accession>Q2IVL2</accession>
<dbReference type="PANTHER" id="PTHR30349">
    <property type="entry name" value="PHAGE INTEGRASE-RELATED"/>
    <property type="match status" value="1"/>
</dbReference>
<dbReference type="STRING" id="316058.RPB_3046"/>
<evidence type="ECO:0000256" key="1">
    <source>
        <dbReference type="ARBA" id="ARBA00008857"/>
    </source>
</evidence>
<sequence>MYLWKRGTVYWFRRSIPQDLKAHVGSNDAAASLRTGDRRKARRRAMRLAVTMDEWSEAVRQAQLNDLEQPDRALLLKMFDDAMGLVESQQATDSTRQQADAIQAAITEYKATAGTRERLSGINQRIRVIGDRVAALTAAPAKAPSSEIADLRADLMNEMAKVRNDVQNAHKNQWSADLLSTKIDDYVQAKAKELGGTKHVSTIGPRIRNFLETIGDKPLRDYTRQDFERYRDILDRTPKRAFDRFKTNNLADAAERNEKRARPFEVIDDKTVDDDYLTPVKTFFMHLVRNLWIPATPAIGIVSSRTRESRRTDRPDEGRRAFKPDPINAYFRYIVQKRSRATEDFWLPILALYTGARLNELCQIEPRRIILHNGRWHIDLLTIYDRDEIERAVKGMKKEEKSAARLKLKTASARRQIPIHDDLIKIGFIDFVDQRRNHPKYTRLFPNLRPDQYGYFSSAVGKRLNRDIKSAGAKTDDTSFYSLRHNFAAALERALVPHRTKDRIMGHLVVGAQGHYTDPELEDVETAVIERVSFPGVDIAPYLSQKRL</sequence>
<dbReference type="InterPro" id="IPR046668">
    <property type="entry name" value="DUF6538"/>
</dbReference>
<dbReference type="InterPro" id="IPR013762">
    <property type="entry name" value="Integrase-like_cat_sf"/>
</dbReference>
<dbReference type="Gene3D" id="1.10.443.10">
    <property type="entry name" value="Intergrase catalytic core"/>
    <property type="match status" value="1"/>
</dbReference>
<dbReference type="GO" id="GO:0015074">
    <property type="term" value="P:DNA integration"/>
    <property type="evidence" value="ECO:0007669"/>
    <property type="project" value="UniProtKB-KW"/>
</dbReference>
<evidence type="ECO:0000259" key="5">
    <source>
        <dbReference type="PROSITE" id="PS51898"/>
    </source>
</evidence>
<evidence type="ECO:0000256" key="3">
    <source>
        <dbReference type="ARBA" id="ARBA00023125"/>
    </source>
</evidence>
<dbReference type="RefSeq" id="WP_011441932.1">
    <property type="nucleotide sequence ID" value="NC_007778.1"/>
</dbReference>
<dbReference type="InterPro" id="IPR002104">
    <property type="entry name" value="Integrase_catalytic"/>
</dbReference>
<dbReference type="GO" id="GO:0003677">
    <property type="term" value="F:DNA binding"/>
    <property type="evidence" value="ECO:0007669"/>
    <property type="project" value="UniProtKB-KW"/>
</dbReference>
<keyword evidence="7" id="KW-1185">Reference proteome</keyword>
<keyword evidence="3" id="KW-0238">DNA-binding</keyword>
<dbReference type="GO" id="GO:0006310">
    <property type="term" value="P:DNA recombination"/>
    <property type="evidence" value="ECO:0007669"/>
    <property type="project" value="UniProtKB-KW"/>
</dbReference>
<dbReference type="PANTHER" id="PTHR30349:SF41">
    <property type="entry name" value="INTEGRASE_RECOMBINASE PROTEIN MJ0367-RELATED"/>
    <property type="match status" value="1"/>
</dbReference>
<gene>
    <name evidence="6" type="ordered locus">RPB_3046</name>
</gene>
<dbReference type="EMBL" id="CP000250">
    <property type="protein sequence ID" value="ABD07748.1"/>
    <property type="molecule type" value="Genomic_DNA"/>
</dbReference>
<proteinExistence type="inferred from homology"/>
<keyword evidence="2" id="KW-0229">DNA integration</keyword>
<dbReference type="SUPFAM" id="SSF56349">
    <property type="entry name" value="DNA breaking-rejoining enzymes"/>
    <property type="match status" value="1"/>
</dbReference>
<dbReference type="AlphaFoldDB" id="Q2IVL2"/>
<dbReference type="Proteomes" id="UP000008809">
    <property type="component" value="Chromosome"/>
</dbReference>
<evidence type="ECO:0000313" key="7">
    <source>
        <dbReference type="Proteomes" id="UP000008809"/>
    </source>
</evidence>
<dbReference type="InterPro" id="IPR011010">
    <property type="entry name" value="DNA_brk_join_enz"/>
</dbReference>
<evidence type="ECO:0000256" key="4">
    <source>
        <dbReference type="ARBA" id="ARBA00023172"/>
    </source>
</evidence>
<keyword evidence="4" id="KW-0233">DNA recombination</keyword>
<dbReference type="eggNOG" id="COG0582">
    <property type="taxonomic scope" value="Bacteria"/>
</dbReference>
<dbReference type="OrthoDB" id="9784724at2"/>
<evidence type="ECO:0000313" key="6">
    <source>
        <dbReference type="EMBL" id="ABD07748.1"/>
    </source>
</evidence>
<protein>
    <submittedName>
        <fullName evidence="6">Phage integrase</fullName>
    </submittedName>
</protein>
<feature type="domain" description="Tyr recombinase" evidence="5">
    <location>
        <begin position="317"/>
        <end position="529"/>
    </location>
</feature>
<comment type="similarity">
    <text evidence="1">Belongs to the 'phage' integrase family.</text>
</comment>
<dbReference type="PROSITE" id="PS51898">
    <property type="entry name" value="TYR_RECOMBINASE"/>
    <property type="match status" value="1"/>
</dbReference>
<dbReference type="InterPro" id="IPR050090">
    <property type="entry name" value="Tyrosine_recombinase_XerCD"/>
</dbReference>
<evidence type="ECO:0000256" key="2">
    <source>
        <dbReference type="ARBA" id="ARBA00022908"/>
    </source>
</evidence>
<name>Q2IVL2_RHOP2</name>
<organism evidence="6 7">
    <name type="scientific">Rhodopseudomonas palustris (strain HaA2)</name>
    <dbReference type="NCBI Taxonomy" id="316058"/>
    <lineage>
        <taxon>Bacteria</taxon>
        <taxon>Pseudomonadati</taxon>
        <taxon>Pseudomonadota</taxon>
        <taxon>Alphaproteobacteria</taxon>
        <taxon>Hyphomicrobiales</taxon>
        <taxon>Nitrobacteraceae</taxon>
        <taxon>Rhodopseudomonas</taxon>
    </lineage>
</organism>
<dbReference type="CDD" id="cd01184">
    <property type="entry name" value="INT_C_like_1"/>
    <property type="match status" value="1"/>
</dbReference>